<evidence type="ECO:0000256" key="3">
    <source>
        <dbReference type="ARBA" id="ARBA00034497"/>
    </source>
</evidence>
<keyword evidence="2" id="KW-0539">Nucleus</keyword>
<feature type="domain" description="Atos-like conserved" evidence="7">
    <location>
        <begin position="894"/>
        <end position="952"/>
    </location>
</feature>
<comment type="similarity">
    <text evidence="3">Belongs to the ATOS family.</text>
</comment>
<organism evidence="8 9">
    <name type="scientific">Leptonychotes weddellii</name>
    <name type="common">Weddell seal</name>
    <name type="synonym">Otaria weddellii</name>
    <dbReference type="NCBI Taxonomy" id="9713"/>
    <lineage>
        <taxon>Eukaryota</taxon>
        <taxon>Metazoa</taxon>
        <taxon>Chordata</taxon>
        <taxon>Craniata</taxon>
        <taxon>Vertebrata</taxon>
        <taxon>Euteleostomi</taxon>
        <taxon>Mammalia</taxon>
        <taxon>Eutheria</taxon>
        <taxon>Laurasiatheria</taxon>
        <taxon>Carnivora</taxon>
        <taxon>Caniformia</taxon>
        <taxon>Pinnipedia</taxon>
        <taxon>Phocidae</taxon>
        <taxon>Monachinae</taxon>
        <taxon>Lobodontini</taxon>
        <taxon>Leptonychotes</taxon>
    </lineage>
</organism>
<evidence type="ECO:0000256" key="4">
    <source>
        <dbReference type="ARBA" id="ARBA00037191"/>
    </source>
</evidence>
<protein>
    <recommendedName>
        <fullName evidence="5">Atos homolog protein A</fullName>
    </recommendedName>
</protein>
<feature type="compositionally biased region" description="Basic and acidic residues" evidence="6">
    <location>
        <begin position="448"/>
        <end position="458"/>
    </location>
</feature>
<keyword evidence="8" id="KW-1185">Reference proteome</keyword>
<dbReference type="RefSeq" id="XP_030884006.1">
    <property type="nucleotide sequence ID" value="XM_031028146.1"/>
</dbReference>
<dbReference type="Proteomes" id="UP000245341">
    <property type="component" value="Unplaced"/>
</dbReference>
<dbReference type="InterPro" id="IPR051506">
    <property type="entry name" value="ATOS_Transcription_Regulators"/>
</dbReference>
<comment type="subcellular location">
    <subcellularLocation>
        <location evidence="1">Nucleus</location>
    </subcellularLocation>
</comment>
<dbReference type="Pfam" id="PF13889">
    <property type="entry name" value="Chromosome_seg"/>
    <property type="match status" value="1"/>
</dbReference>
<reference evidence="9" key="1">
    <citation type="submission" date="2025-08" db="UniProtKB">
        <authorList>
            <consortium name="RefSeq"/>
        </authorList>
    </citation>
    <scope>IDENTIFICATION</scope>
    <source>
        <tissue evidence="9">Liver</tissue>
    </source>
</reference>
<comment type="function">
    <text evidence="4">Transcription regulator that syncronizes transcriptional and translational programs to promote macrophage invasion of tissues.</text>
</comment>
<dbReference type="GO" id="GO:0005634">
    <property type="term" value="C:nucleus"/>
    <property type="evidence" value="ECO:0007669"/>
    <property type="project" value="UniProtKB-SubCell"/>
</dbReference>
<evidence type="ECO:0000256" key="5">
    <source>
        <dbReference type="ARBA" id="ARBA00040290"/>
    </source>
</evidence>
<evidence type="ECO:0000256" key="1">
    <source>
        <dbReference type="ARBA" id="ARBA00004123"/>
    </source>
</evidence>
<dbReference type="SMART" id="SM01177">
    <property type="entry name" value="DUF4210"/>
    <property type="match status" value="1"/>
</dbReference>
<accession>A0A7F8QT40</accession>
<dbReference type="AlphaFoldDB" id="A0A7F8QT40"/>
<dbReference type="Pfam" id="PF13915">
    <property type="entry name" value="DUF4210"/>
    <property type="match status" value="1"/>
</dbReference>
<evidence type="ECO:0000259" key="7">
    <source>
        <dbReference type="SMART" id="SM01177"/>
    </source>
</evidence>
<name>A0A7F8QT40_LEPWE</name>
<evidence type="ECO:0000256" key="2">
    <source>
        <dbReference type="ARBA" id="ARBA00023242"/>
    </source>
</evidence>
<evidence type="ECO:0000313" key="9">
    <source>
        <dbReference type="RefSeq" id="XP_030884006.1"/>
    </source>
</evidence>
<gene>
    <name evidence="9" type="primary">FAM214A</name>
</gene>
<evidence type="ECO:0000313" key="8">
    <source>
        <dbReference type="Proteomes" id="UP000245341"/>
    </source>
</evidence>
<dbReference type="InterPro" id="IPR033473">
    <property type="entry name" value="Atos-like_C"/>
</dbReference>
<sequence>MVFSGNKGLHREDTLDEYFEYDAEEFLVSLALLITEGRTPECSVKGRTESFHCPPAQSCYPVTTKHECSDKLAQCRQARRTRSEVSLLWKNSLPIMVEVMLLPDCCYSDDGPTTEGIDLHDPAIKQDALLLERWVLEPVPRQSGDRFIEEKTLLLAVRSFVFFSQLSAWLSVSHGAIPRNILYRISAADVDLQWNFSQTPIEHVFPVPNVSHNVALKVSVQSLPRQSNYPVLTCSIHTNIGLYEKRIQEHELKAHQHRNSNEAEQCSTNSSQRLCSKQSWTMAPESVLHPKNGTTPEYTAAVKNVKLYPGTGSKSDCGTCQANILGYSGRGDKKSHETPVRTLKSFSMIDSNVSSRQSPWQSVGETNPLIGSLIQERQEVIARIAQHLIHCDPSTSHVSGHPFNMQQSSSLNSKLFRVSQENENVRKCKETFSISFGSPELTSSEDTSEGKIQVKPETPRSATGISDGLYSRQSVGETNPLIGSLLQERQDVIARIAQHLEHIDPTASHISRQSFNVHDSNSVPSKVFRSLYEDKNLLKKNKDDTSVSISNKKFSLLEDSSERENLILSNSLSSFKCNSKVKSSLKPQIRNFYQDNPSEIIQNTFQETQNKATGFLTPSNTPHCKKNNLDLTVRLESTLSECQFKEQEISNEIDKQYSNSNSTDKQICTNKYKEKIIKNENCNPVSFNNHQFENSKKNDSKIKTVLEMSGYLNKHENKCSNKDSKRPKTCEQNTQLNSIENYLNDNEVFKCKKPDQLKNEQDKKEETIDEKSQNCSQRKNIKNCLSTCERLKSTEVLKTIPLKHSSVWRKHNFHSLDGTSTRAFHPRTGLPLLSSPVPQRKTQSGCFDLDSSLLHLKSLSSRSPRPCLNIEDDPDIHEKPFLSSSAPPITSLSLLGNFEESVLNYRLDPLGIVDGFTAEVGASGVFCPTHLTLPVEVSFYSVSDDNAPSPYMGVITLESLGKRGYRVPPSGTIQVTLFNPNKTVVKMFVVIYDLRDMPANHQTFLRQRTFSVPVKQEMKRSVNKENIRHTEERLLRYLIHLRFQSSKSGKIYLHRDVRLLFSRKSMEVDSGAAYELKSYTESPTNPQFSPRC</sequence>
<dbReference type="PANTHER" id="PTHR13199:SF13">
    <property type="entry name" value="ATOS HOMOLOG PROTEIN A"/>
    <property type="match status" value="1"/>
</dbReference>
<feature type="region of interest" description="Disordered" evidence="6">
    <location>
        <begin position="438"/>
        <end position="472"/>
    </location>
</feature>
<dbReference type="CTD" id="56204"/>
<dbReference type="PANTHER" id="PTHR13199">
    <property type="entry name" value="GH03947P"/>
    <property type="match status" value="1"/>
</dbReference>
<evidence type="ECO:0000256" key="6">
    <source>
        <dbReference type="SAM" id="MobiDB-lite"/>
    </source>
</evidence>
<dbReference type="GeneID" id="102749261"/>
<dbReference type="InterPro" id="IPR025261">
    <property type="entry name" value="Atos-like_cons_dom"/>
</dbReference>
<proteinExistence type="inferred from homology"/>